<evidence type="ECO:0000259" key="1">
    <source>
        <dbReference type="Pfam" id="PF00364"/>
    </source>
</evidence>
<dbReference type="GO" id="GO:0045254">
    <property type="term" value="C:pyruvate dehydrogenase complex"/>
    <property type="evidence" value="ECO:0007669"/>
    <property type="project" value="InterPro"/>
</dbReference>
<evidence type="ECO:0000313" key="4">
    <source>
        <dbReference type="EMBL" id="CAB4838507.1"/>
    </source>
</evidence>
<evidence type="ECO:0000313" key="6">
    <source>
        <dbReference type="EMBL" id="CAB5072873.1"/>
    </source>
</evidence>
<dbReference type="InterPro" id="IPR045257">
    <property type="entry name" value="E2/Pdx1"/>
</dbReference>
<accession>A0A6J7B039</accession>
<name>A0A6J7B039_9ZZZZ</name>
<sequence>MANVEMPRMSDNMTEGYIEQWLVEDNSYVTVGQEILQIETEKALMTYEAENEGDLKIIVLAGESVQIGVLIATITERS</sequence>
<dbReference type="EMBL" id="CAFBRA010000016">
    <property type="protein sequence ID" value="CAB5072873.1"/>
    <property type="molecule type" value="Genomic_DNA"/>
</dbReference>
<dbReference type="Pfam" id="PF00364">
    <property type="entry name" value="Biotin_lipoyl"/>
    <property type="match status" value="1"/>
</dbReference>
<dbReference type="CDD" id="cd06849">
    <property type="entry name" value="lipoyl_domain"/>
    <property type="match status" value="1"/>
</dbReference>
<dbReference type="InterPro" id="IPR011053">
    <property type="entry name" value="Single_hybrid_motif"/>
</dbReference>
<evidence type="ECO:0000313" key="3">
    <source>
        <dbReference type="EMBL" id="CAB4778353.1"/>
    </source>
</evidence>
<dbReference type="PANTHER" id="PTHR23151:SF90">
    <property type="entry name" value="DIHYDROLIPOYLLYSINE-RESIDUE ACETYLTRANSFERASE COMPONENT OF PYRUVATE DEHYDROGENASE COMPLEX, MITOCHONDRIAL-RELATED"/>
    <property type="match status" value="1"/>
</dbReference>
<dbReference type="EMBL" id="CAFARE010000018">
    <property type="protein sequence ID" value="CAB4838507.1"/>
    <property type="molecule type" value="Genomic_DNA"/>
</dbReference>
<dbReference type="Gene3D" id="2.40.50.100">
    <property type="match status" value="1"/>
</dbReference>
<dbReference type="EMBL" id="CAFBQC010000057">
    <property type="protein sequence ID" value="CAB5043336.1"/>
    <property type="molecule type" value="Genomic_DNA"/>
</dbReference>
<dbReference type="GO" id="GO:0006086">
    <property type="term" value="P:pyruvate decarboxylation to acetyl-CoA"/>
    <property type="evidence" value="ECO:0007669"/>
    <property type="project" value="InterPro"/>
</dbReference>
<dbReference type="InterPro" id="IPR000089">
    <property type="entry name" value="Biotin_lipoyl"/>
</dbReference>
<evidence type="ECO:0000313" key="2">
    <source>
        <dbReference type="EMBL" id="CAB4722720.1"/>
    </source>
</evidence>
<dbReference type="EMBL" id="CAEZYI010000045">
    <property type="protein sequence ID" value="CAB4722720.1"/>
    <property type="molecule type" value="Genomic_DNA"/>
</dbReference>
<protein>
    <submittedName>
        <fullName evidence="4">Unannotated protein</fullName>
    </submittedName>
</protein>
<dbReference type="SUPFAM" id="SSF51230">
    <property type="entry name" value="Single hybrid motif"/>
    <property type="match status" value="1"/>
</dbReference>
<dbReference type="AlphaFoldDB" id="A0A6J7B039"/>
<feature type="domain" description="Lipoyl-binding" evidence="1">
    <location>
        <begin position="3"/>
        <end position="74"/>
    </location>
</feature>
<proteinExistence type="predicted"/>
<reference evidence="4" key="1">
    <citation type="submission" date="2020-05" db="EMBL/GenBank/DDBJ databases">
        <authorList>
            <person name="Chiriac C."/>
            <person name="Salcher M."/>
            <person name="Ghai R."/>
            <person name="Kavagutti S V."/>
        </authorList>
    </citation>
    <scope>NUCLEOTIDE SEQUENCE</scope>
</reference>
<evidence type="ECO:0000313" key="5">
    <source>
        <dbReference type="EMBL" id="CAB5043336.1"/>
    </source>
</evidence>
<organism evidence="4">
    <name type="scientific">freshwater metagenome</name>
    <dbReference type="NCBI Taxonomy" id="449393"/>
    <lineage>
        <taxon>unclassified sequences</taxon>
        <taxon>metagenomes</taxon>
        <taxon>ecological metagenomes</taxon>
    </lineage>
</organism>
<dbReference type="PANTHER" id="PTHR23151">
    <property type="entry name" value="DIHYDROLIPOAMIDE ACETYL/SUCCINYL-TRANSFERASE-RELATED"/>
    <property type="match status" value="1"/>
</dbReference>
<gene>
    <name evidence="2" type="ORF">UFOPK2662_00839</name>
    <name evidence="3" type="ORF">UFOPK2942_00551</name>
    <name evidence="4" type="ORF">UFOPK3232_00635</name>
    <name evidence="5" type="ORF">UFOPK4242_01026</name>
    <name evidence="6" type="ORF">UFOPK4382_00387</name>
</gene>
<dbReference type="EMBL" id="CAFAAA010000012">
    <property type="protein sequence ID" value="CAB4778353.1"/>
    <property type="molecule type" value="Genomic_DNA"/>
</dbReference>